<sequence>MHLLLPPSEAKTSGGRGRPLRARPGDGPLADARAASLTALAELVAGAREDAARALVLPDGVAADALAANAAVRDSPTTPALRRYAGVVYDGLAYSASSAAEQRVAGRAAWVFSGLFGVVRGDEAVPDYRVPAKAVLPGLGVAGTYWRPVLDVVVPGLLRRGLVVDLRSSDYAAMWRPRGELAARTVAVRVVSPTPRGPAVVSYTSKFGKGRLAAELVRRVAAGERVTTGADVVAAWLATGGVDGVERPDGGLDLHTA</sequence>
<reference evidence="3" key="1">
    <citation type="submission" date="2016-11" db="EMBL/GenBank/DDBJ databases">
        <authorList>
            <person name="Varghese N."/>
            <person name="Submissions S."/>
        </authorList>
    </citation>
    <scope>NUCLEOTIDE SEQUENCE [LARGE SCALE GENOMIC DNA]</scope>
    <source>
        <strain evidence="3">DSM 45627</strain>
    </source>
</reference>
<feature type="region of interest" description="Disordered" evidence="1">
    <location>
        <begin position="1"/>
        <end position="28"/>
    </location>
</feature>
<accession>A0A1M5M344</accession>
<dbReference type="AlphaFoldDB" id="A0A1M5M344"/>
<dbReference type="OrthoDB" id="3210767at2"/>
<organism evidence="2 3">
    <name type="scientific">Jatrophihabitans endophyticus</name>
    <dbReference type="NCBI Taxonomy" id="1206085"/>
    <lineage>
        <taxon>Bacteria</taxon>
        <taxon>Bacillati</taxon>
        <taxon>Actinomycetota</taxon>
        <taxon>Actinomycetes</taxon>
        <taxon>Jatrophihabitantales</taxon>
        <taxon>Jatrophihabitantaceae</taxon>
        <taxon>Jatrophihabitans</taxon>
    </lineage>
</organism>
<dbReference type="PANTHER" id="PTHR30283:SF4">
    <property type="entry name" value="PEROXIDE STRESS RESISTANCE PROTEIN YAAA"/>
    <property type="match status" value="1"/>
</dbReference>
<gene>
    <name evidence="2" type="ORF">SAMN05443575_2618</name>
</gene>
<evidence type="ECO:0000256" key="1">
    <source>
        <dbReference type="SAM" id="MobiDB-lite"/>
    </source>
</evidence>
<evidence type="ECO:0000313" key="2">
    <source>
        <dbReference type="EMBL" id="SHG71742.1"/>
    </source>
</evidence>
<keyword evidence="3" id="KW-1185">Reference proteome</keyword>
<dbReference type="GO" id="GO:0005829">
    <property type="term" value="C:cytosol"/>
    <property type="evidence" value="ECO:0007669"/>
    <property type="project" value="TreeGrafter"/>
</dbReference>
<dbReference type="GO" id="GO:0033194">
    <property type="term" value="P:response to hydroperoxide"/>
    <property type="evidence" value="ECO:0007669"/>
    <property type="project" value="TreeGrafter"/>
</dbReference>
<dbReference type="InterPro" id="IPR005583">
    <property type="entry name" value="YaaA"/>
</dbReference>
<dbReference type="STRING" id="1206085.SAMN05443575_2618"/>
<proteinExistence type="predicted"/>
<dbReference type="RefSeq" id="WP_073390739.1">
    <property type="nucleotide sequence ID" value="NZ_FQVU01000003.1"/>
</dbReference>
<dbReference type="Pfam" id="PF03883">
    <property type="entry name" value="H2O2_YaaD"/>
    <property type="match status" value="1"/>
</dbReference>
<dbReference type="PANTHER" id="PTHR30283">
    <property type="entry name" value="PEROXIDE STRESS RESPONSE PROTEIN YAAA"/>
    <property type="match status" value="1"/>
</dbReference>
<dbReference type="EMBL" id="FQVU01000003">
    <property type="protein sequence ID" value="SHG71742.1"/>
    <property type="molecule type" value="Genomic_DNA"/>
</dbReference>
<dbReference type="Proteomes" id="UP000186132">
    <property type="component" value="Unassembled WGS sequence"/>
</dbReference>
<protein>
    <submittedName>
        <fullName evidence="2">Uncharacterized protein</fullName>
    </submittedName>
</protein>
<name>A0A1M5M344_9ACTN</name>
<evidence type="ECO:0000313" key="3">
    <source>
        <dbReference type="Proteomes" id="UP000186132"/>
    </source>
</evidence>